<dbReference type="Proteomes" id="UP000000496">
    <property type="component" value="Chromosome gsn.131"/>
</dbReference>
<dbReference type="HOGENOM" id="CLU_1030133_0_0_0"/>
<keyword evidence="3" id="KW-1185">Reference proteome</keyword>
<reference evidence="2 3" key="2">
    <citation type="journal article" date="2011" name="Mol. Biol. Evol.">
        <title>Unity in variety--the pan-genome of the Chlamydiae.</title>
        <authorList>
            <person name="Collingro A."/>
            <person name="Tischler P."/>
            <person name="Weinmaier T."/>
            <person name="Penz T."/>
            <person name="Heinz E."/>
            <person name="Brunham R.C."/>
            <person name="Read T.D."/>
            <person name="Bavoil P.M."/>
            <person name="Sachse K."/>
            <person name="Kahane S."/>
            <person name="Friedman M.G."/>
            <person name="Rattei T."/>
            <person name="Myers G.S."/>
            <person name="Horn M."/>
        </authorList>
    </citation>
    <scope>NUCLEOTIDE SEQUENCE [LARGE SCALE GENOMIC DNA]</scope>
    <source>
        <strain evidence="3">ATCC VR-1471 / Z</strain>
    </source>
</reference>
<dbReference type="AlphaFoldDB" id="F8L3S0"/>
<dbReference type="EMBL" id="FR872582">
    <property type="protein sequence ID" value="CCB89937.1"/>
    <property type="molecule type" value="Genomic_DNA"/>
</dbReference>
<evidence type="ECO:0000256" key="1">
    <source>
        <dbReference type="SAM" id="MobiDB-lite"/>
    </source>
</evidence>
<dbReference type="RefSeq" id="WP_013944403.1">
    <property type="nucleotide sequence ID" value="NC_015713.1"/>
</dbReference>
<dbReference type="SUPFAM" id="SSF56112">
    <property type="entry name" value="Protein kinase-like (PK-like)"/>
    <property type="match status" value="1"/>
</dbReference>
<dbReference type="KEGG" id="sng:SNE_A20600"/>
<protein>
    <submittedName>
        <fullName evidence="2">Uncharacterized protein</fullName>
    </submittedName>
</protein>
<organism evidence="2 3">
    <name type="scientific">Simkania negevensis (strain ATCC VR-1471 / DSM 27360 / Z)</name>
    <dbReference type="NCBI Taxonomy" id="331113"/>
    <lineage>
        <taxon>Bacteria</taxon>
        <taxon>Pseudomonadati</taxon>
        <taxon>Chlamydiota</taxon>
        <taxon>Chlamydiia</taxon>
        <taxon>Parachlamydiales</taxon>
        <taxon>Simkaniaceae</taxon>
        <taxon>Simkania</taxon>
    </lineage>
</organism>
<dbReference type="STRING" id="331113.SNE_A20600"/>
<sequence length="270" mass="29688">MSAITHPTAGGLIQAGCQNPIELPTVTYEEFQKSLGPKITHGDNGQIHEVLGSDGKRIYKIIPLENFKNGDEIRISEIASRLRVAPQFHQAFSLDAGEKQFVVIEMDHGGKSLGTHMEDVGSKTAEPEPDADTDSLDHLPPQFREMIRQMQANDPFKVTVIKKPPKASIEDTLTAIYEGKVETFYFQLFSRIKALAEAKVSFADTHVGNILPNPQKADGLRLIDFDAASIESSVDIAKARSLSGYTLVHLQGFQALPGLSSESQSLIKWF</sequence>
<dbReference type="InterPro" id="IPR011009">
    <property type="entry name" value="Kinase-like_dom_sf"/>
</dbReference>
<evidence type="ECO:0000313" key="3">
    <source>
        <dbReference type="Proteomes" id="UP000000496"/>
    </source>
</evidence>
<name>F8L3S0_SIMNZ</name>
<proteinExistence type="predicted"/>
<gene>
    <name evidence="2" type="ordered locus">SNE_A20600</name>
</gene>
<feature type="region of interest" description="Disordered" evidence="1">
    <location>
        <begin position="113"/>
        <end position="136"/>
    </location>
</feature>
<reference key="1">
    <citation type="journal article" date="2011" name="Mol. Biol. Evol.">
        <title>Unity in variety -- the pan-genome of the Chlamydiae.</title>
        <authorList>
            <person name="Collingro A."/>
            <person name="Tischler P."/>
            <person name="Weinmaier T."/>
            <person name="Penz T."/>
            <person name="Heinz E."/>
            <person name="Brunham R.C."/>
            <person name="Read T.D."/>
            <person name="Bavoil P.M."/>
            <person name="Sachse K."/>
            <person name="Kahane S."/>
            <person name="Friedman M.G."/>
            <person name="Rattei T."/>
            <person name="Myers G.S.A."/>
            <person name="Horn M."/>
        </authorList>
    </citation>
    <scope>NUCLEOTIDE SEQUENCE</scope>
    <source>
        <strain>Z</strain>
    </source>
</reference>
<accession>F8L3S0</accession>
<evidence type="ECO:0000313" key="2">
    <source>
        <dbReference type="EMBL" id="CCB89937.1"/>
    </source>
</evidence>